<protein>
    <submittedName>
        <fullName evidence="3">DUF3515 domain-containing protein</fullName>
    </submittedName>
</protein>
<feature type="region of interest" description="Disordered" evidence="1">
    <location>
        <begin position="1"/>
        <end position="36"/>
    </location>
</feature>
<evidence type="ECO:0000313" key="3">
    <source>
        <dbReference type="EMBL" id="NKY03660.1"/>
    </source>
</evidence>
<feature type="transmembrane region" description="Helical" evidence="2">
    <location>
        <begin position="41"/>
        <end position="63"/>
    </location>
</feature>
<comment type="caution">
    <text evidence="3">The sequence shown here is derived from an EMBL/GenBank/DDBJ whole genome shotgun (WGS) entry which is preliminary data.</text>
</comment>
<dbReference type="InterPro" id="IPR021903">
    <property type="entry name" value="DUF3515"/>
</dbReference>
<keyword evidence="2" id="KW-0812">Transmembrane</keyword>
<reference evidence="3 4" key="1">
    <citation type="submission" date="2020-04" db="EMBL/GenBank/DDBJ databases">
        <title>MicrobeNet Type strains.</title>
        <authorList>
            <person name="Nicholson A.C."/>
        </authorList>
    </citation>
    <scope>NUCLEOTIDE SEQUENCE [LARGE SCALE GENOMIC DNA]</scope>
    <source>
        <strain evidence="3 4">ATCC BAA-14</strain>
    </source>
</reference>
<dbReference type="Pfam" id="PF12028">
    <property type="entry name" value="DUF3515"/>
    <property type="match status" value="1"/>
</dbReference>
<dbReference type="EMBL" id="JAAXPC010000011">
    <property type="protein sequence ID" value="NKY03660.1"/>
    <property type="molecule type" value="Genomic_DNA"/>
</dbReference>
<evidence type="ECO:0000313" key="4">
    <source>
        <dbReference type="Proteomes" id="UP000563898"/>
    </source>
</evidence>
<keyword evidence="2" id="KW-0472">Membrane</keyword>
<gene>
    <name evidence="3" type="ORF">HGA05_18995</name>
</gene>
<proteinExistence type="predicted"/>
<dbReference type="RefSeq" id="WP_006370589.1">
    <property type="nucleotide sequence ID" value="NZ_JAAXPC010000011.1"/>
</dbReference>
<name>A0A846WSD6_9ACTN</name>
<sequence>MSSPEDSAGDGRDKSEPTETTTGEPDHARYEGGSGPRLSPALIATLVTIPIMVIVGFITYAALKSSDQQQTPVDSYTAATSADAGRCATLMAALPESFEGFGTKQVDGDTATWKGSDGGDPVTVRCGVDRPSELAPSSRLQTVNGVQWFITDTIENRGQAYVCVDHRPYVALWVPVSGGNSSITDVSAAIGRVLPTGPLDFG</sequence>
<organism evidence="3 4">
    <name type="scientific">Gordonia polyisoprenivorans</name>
    <dbReference type="NCBI Taxonomy" id="84595"/>
    <lineage>
        <taxon>Bacteria</taxon>
        <taxon>Bacillati</taxon>
        <taxon>Actinomycetota</taxon>
        <taxon>Actinomycetes</taxon>
        <taxon>Mycobacteriales</taxon>
        <taxon>Gordoniaceae</taxon>
        <taxon>Gordonia</taxon>
    </lineage>
</organism>
<evidence type="ECO:0000256" key="1">
    <source>
        <dbReference type="SAM" id="MobiDB-lite"/>
    </source>
</evidence>
<keyword evidence="2" id="KW-1133">Transmembrane helix</keyword>
<dbReference type="AlphaFoldDB" id="A0A846WSD6"/>
<dbReference type="Proteomes" id="UP000563898">
    <property type="component" value="Unassembled WGS sequence"/>
</dbReference>
<evidence type="ECO:0000256" key="2">
    <source>
        <dbReference type="SAM" id="Phobius"/>
    </source>
</evidence>
<accession>A0A846WSD6</accession>